<keyword evidence="2" id="KW-0472">Membrane</keyword>
<sequence>MALSILLYTLYSAFLLGFAFAAVTPAYTVRNAPGASTAETYHAVRRAISEASMETREVNLKNSTILDRSWDGAVLLKFAHEQQLRETNRSTLTANTAVEIVCTKCYILGTATAELTIEGDDFDAAAALNQTFEQVQGTVENFIESVDDYFVDYVKGVAVNLEDGIDLADFAFPTFDYDFAMDVPTIPECNLRFQFDGMELYMMLDAALSLGATYQLNLYSSTTPLGISITKDLELGVVFTVDLILSVEGEIDISSGFHIKLDDGAAIDIKLFDDEVSDIIFNGGRFEFLPVTVESAGVVLSAILRVGVHAGFQLAAPEIPELTLFDQDIGVPAVGGGIEVGVFANVAEFITNVTYASERECPLKVIQSYQLALGAAAGATVAIGKQMWGPVATTSVPIWYTEVADACAVQKTASPMVTTAPAAERRQDLKTTTATTKVTHTVVACITPGLANCPASAQSTSQTVETRTVVTALASGEKFTFPSTVQDTVSTTVGFGADAVTVPTTTGTPMSYVPPPPPPERTSDGAKAADSDSSDTNKEPPKADEKSKGADKLIIGLSVGLGVPVLLALMSAVMYVFRVPINPILTCAVHHAYVYPRFLVNHRRRAPAVNFATLSISDESFTSADIDRTYRDQSKPGVTVWEVDSR</sequence>
<feature type="region of interest" description="Disordered" evidence="1">
    <location>
        <begin position="504"/>
        <end position="548"/>
    </location>
</feature>
<reference evidence="4" key="1">
    <citation type="journal article" date="2020" name="Stud. Mycol.">
        <title>101 Dothideomycetes genomes: a test case for predicting lifestyles and emergence of pathogens.</title>
        <authorList>
            <person name="Haridas S."/>
            <person name="Albert R."/>
            <person name="Binder M."/>
            <person name="Bloem J."/>
            <person name="Labutti K."/>
            <person name="Salamov A."/>
            <person name="Andreopoulos B."/>
            <person name="Baker S."/>
            <person name="Barry K."/>
            <person name="Bills G."/>
            <person name="Bluhm B."/>
            <person name="Cannon C."/>
            <person name="Castanera R."/>
            <person name="Culley D."/>
            <person name="Daum C."/>
            <person name="Ezra D."/>
            <person name="Gonzalez J."/>
            <person name="Henrissat B."/>
            <person name="Kuo A."/>
            <person name="Liang C."/>
            <person name="Lipzen A."/>
            <person name="Lutzoni F."/>
            <person name="Magnuson J."/>
            <person name="Mondo S."/>
            <person name="Nolan M."/>
            <person name="Ohm R."/>
            <person name="Pangilinan J."/>
            <person name="Park H.-J."/>
            <person name="Ramirez L."/>
            <person name="Alfaro M."/>
            <person name="Sun H."/>
            <person name="Tritt A."/>
            <person name="Yoshinaga Y."/>
            <person name="Zwiers L.-H."/>
            <person name="Turgeon B."/>
            <person name="Goodwin S."/>
            <person name="Spatafora J."/>
            <person name="Crous P."/>
            <person name="Grigoriev I."/>
        </authorList>
    </citation>
    <scope>NUCLEOTIDE SEQUENCE</scope>
    <source>
        <strain evidence="4">CBS 119925</strain>
    </source>
</reference>
<dbReference type="Proteomes" id="UP000799440">
    <property type="component" value="Unassembled WGS sequence"/>
</dbReference>
<dbReference type="OrthoDB" id="4733706at2759"/>
<feature type="transmembrane region" description="Helical" evidence="2">
    <location>
        <begin position="553"/>
        <end position="577"/>
    </location>
</feature>
<organism evidence="4 5">
    <name type="scientific">Sporormia fimetaria CBS 119925</name>
    <dbReference type="NCBI Taxonomy" id="1340428"/>
    <lineage>
        <taxon>Eukaryota</taxon>
        <taxon>Fungi</taxon>
        <taxon>Dikarya</taxon>
        <taxon>Ascomycota</taxon>
        <taxon>Pezizomycotina</taxon>
        <taxon>Dothideomycetes</taxon>
        <taxon>Pleosporomycetidae</taxon>
        <taxon>Pleosporales</taxon>
        <taxon>Sporormiaceae</taxon>
        <taxon>Sporormia</taxon>
    </lineage>
</organism>
<keyword evidence="2" id="KW-1133">Transmembrane helix</keyword>
<dbReference type="AlphaFoldDB" id="A0A6A6V1T1"/>
<evidence type="ECO:0000256" key="2">
    <source>
        <dbReference type="SAM" id="Phobius"/>
    </source>
</evidence>
<gene>
    <name evidence="4" type="ORF">M011DRAFT_410998</name>
</gene>
<evidence type="ECO:0000313" key="5">
    <source>
        <dbReference type="Proteomes" id="UP000799440"/>
    </source>
</evidence>
<keyword evidence="3" id="KW-0732">Signal</keyword>
<name>A0A6A6V1T1_9PLEO</name>
<dbReference type="EMBL" id="MU006599">
    <property type="protein sequence ID" value="KAF2743167.1"/>
    <property type="molecule type" value="Genomic_DNA"/>
</dbReference>
<keyword evidence="5" id="KW-1185">Reference proteome</keyword>
<proteinExistence type="predicted"/>
<accession>A0A6A6V1T1</accession>
<feature type="signal peptide" evidence="3">
    <location>
        <begin position="1"/>
        <end position="21"/>
    </location>
</feature>
<evidence type="ECO:0000313" key="4">
    <source>
        <dbReference type="EMBL" id="KAF2743167.1"/>
    </source>
</evidence>
<evidence type="ECO:0008006" key="6">
    <source>
        <dbReference type="Google" id="ProtNLM"/>
    </source>
</evidence>
<keyword evidence="2" id="KW-0812">Transmembrane</keyword>
<protein>
    <recommendedName>
        <fullName evidence="6">Mid2 domain-containing protein</fullName>
    </recommendedName>
</protein>
<feature type="chain" id="PRO_5025329528" description="Mid2 domain-containing protein" evidence="3">
    <location>
        <begin position="22"/>
        <end position="646"/>
    </location>
</feature>
<feature type="compositionally biased region" description="Basic and acidic residues" evidence="1">
    <location>
        <begin position="521"/>
        <end position="548"/>
    </location>
</feature>
<evidence type="ECO:0000256" key="1">
    <source>
        <dbReference type="SAM" id="MobiDB-lite"/>
    </source>
</evidence>
<evidence type="ECO:0000256" key="3">
    <source>
        <dbReference type="SAM" id="SignalP"/>
    </source>
</evidence>